<sequence length="347" mass="38910">MEPPEPTEQDKAEKIDELAGNATRACLARFRSCIVALDGEHRNHLELRFADLKLWADSVGALAHGKASLDRRLSGQSSDIFLVTSLLEMLEQFLEGYKTAAIENGDEEEIEEAEQGIDEMTDNLAWIGSAIRRSGTKSRLQRADIAFERDRAGKDKWQCDQLRAHLICIMKSRPTESAKSKDYSKDFHSMELQGIQNRLVEANLRRWHRFRYAQRHSDVLRASRAVQNMSMHFIPEGSASDLLAELAEKPAPRIYTATAKQRNEAIDQGETSTTAGLSASAFGSEYQGLEGRYARPAKSTMTQASTITGFARFPKAKKSQNQRKTLLCPCCCQALPLEKAEDPEEWA</sequence>
<reference evidence="1 2" key="1">
    <citation type="submission" date="2024-02" db="EMBL/GenBank/DDBJ databases">
        <title>De novo assembly and annotation of 12 fungi associated with fruit tree decline syndrome in Ontario, Canada.</title>
        <authorList>
            <person name="Sulman M."/>
            <person name="Ellouze W."/>
            <person name="Ilyukhin E."/>
        </authorList>
    </citation>
    <scope>NUCLEOTIDE SEQUENCE [LARGE SCALE GENOMIC DNA]</scope>
    <source>
        <strain evidence="1 2">M42-189</strain>
    </source>
</reference>
<accession>A0ABR3RKA5</accession>
<protein>
    <recommendedName>
        <fullName evidence="3">Fungal N-terminal domain-containing protein</fullName>
    </recommendedName>
</protein>
<evidence type="ECO:0000313" key="1">
    <source>
        <dbReference type="EMBL" id="KAL1604807.1"/>
    </source>
</evidence>
<proteinExistence type="predicted"/>
<dbReference type="EMBL" id="JAKJXO020000005">
    <property type="protein sequence ID" value="KAL1604807.1"/>
    <property type="molecule type" value="Genomic_DNA"/>
</dbReference>
<organism evidence="1 2">
    <name type="scientific">Paraconiothyrium brasiliense</name>
    <dbReference type="NCBI Taxonomy" id="300254"/>
    <lineage>
        <taxon>Eukaryota</taxon>
        <taxon>Fungi</taxon>
        <taxon>Dikarya</taxon>
        <taxon>Ascomycota</taxon>
        <taxon>Pezizomycotina</taxon>
        <taxon>Dothideomycetes</taxon>
        <taxon>Pleosporomycetidae</taxon>
        <taxon>Pleosporales</taxon>
        <taxon>Massarineae</taxon>
        <taxon>Didymosphaeriaceae</taxon>
        <taxon>Paraconiothyrium</taxon>
    </lineage>
</organism>
<name>A0ABR3RKA5_9PLEO</name>
<evidence type="ECO:0008006" key="3">
    <source>
        <dbReference type="Google" id="ProtNLM"/>
    </source>
</evidence>
<evidence type="ECO:0000313" key="2">
    <source>
        <dbReference type="Proteomes" id="UP001521785"/>
    </source>
</evidence>
<keyword evidence="2" id="KW-1185">Reference proteome</keyword>
<dbReference type="Proteomes" id="UP001521785">
    <property type="component" value="Unassembled WGS sequence"/>
</dbReference>
<comment type="caution">
    <text evidence="1">The sequence shown here is derived from an EMBL/GenBank/DDBJ whole genome shotgun (WGS) entry which is preliminary data.</text>
</comment>
<gene>
    <name evidence="1" type="ORF">SLS60_004347</name>
</gene>